<accession>A0AAF0ERW9</accession>
<evidence type="ECO:0000313" key="3">
    <source>
        <dbReference type="EMBL" id="WFD34055.1"/>
    </source>
</evidence>
<feature type="domain" description="WKF" evidence="2">
    <location>
        <begin position="110"/>
        <end position="141"/>
    </location>
</feature>
<feature type="compositionally biased region" description="Low complexity" evidence="1">
    <location>
        <begin position="20"/>
        <end position="32"/>
    </location>
</feature>
<gene>
    <name evidence="3" type="ORF">MCUN1_000883</name>
</gene>
<name>A0AAF0ERW9_9BASI</name>
<dbReference type="EMBL" id="CP119877">
    <property type="protein sequence ID" value="WFD34055.1"/>
    <property type="molecule type" value="Genomic_DNA"/>
</dbReference>
<feature type="compositionally biased region" description="Low complexity" evidence="1">
    <location>
        <begin position="41"/>
        <end position="54"/>
    </location>
</feature>
<feature type="region of interest" description="Disordered" evidence="1">
    <location>
        <begin position="191"/>
        <end position="241"/>
    </location>
</feature>
<dbReference type="Pfam" id="PF10180">
    <property type="entry name" value="WKF"/>
    <property type="match status" value="1"/>
</dbReference>
<evidence type="ECO:0000259" key="2">
    <source>
        <dbReference type="Pfam" id="PF10180"/>
    </source>
</evidence>
<feature type="compositionally biased region" description="Polar residues" evidence="1">
    <location>
        <begin position="229"/>
        <end position="239"/>
    </location>
</feature>
<dbReference type="PANTHER" id="PTHR22306:SF2">
    <property type="entry name" value="CHROMOSOME 7 OPEN READING FRAME 50"/>
    <property type="match status" value="1"/>
</dbReference>
<feature type="compositionally biased region" description="Basic and acidic residues" evidence="1">
    <location>
        <begin position="191"/>
        <end position="203"/>
    </location>
</feature>
<dbReference type="AlphaFoldDB" id="A0AAF0ERW9"/>
<dbReference type="Proteomes" id="UP001219933">
    <property type="component" value="Chromosome 1"/>
</dbReference>
<protein>
    <recommendedName>
        <fullName evidence="2">WKF domain-containing protein</fullName>
    </recommendedName>
</protein>
<evidence type="ECO:0000256" key="1">
    <source>
        <dbReference type="SAM" id="MobiDB-lite"/>
    </source>
</evidence>
<dbReference type="PANTHER" id="PTHR22306">
    <property type="entry name" value="CHROMOSOME 7 OPEN READING FRAME 50"/>
    <property type="match status" value="1"/>
</dbReference>
<evidence type="ECO:0000313" key="4">
    <source>
        <dbReference type="Proteomes" id="UP001219933"/>
    </source>
</evidence>
<proteinExistence type="predicted"/>
<feature type="compositionally biased region" description="Basic residues" evidence="1">
    <location>
        <begin position="1"/>
        <end position="11"/>
    </location>
</feature>
<keyword evidence="4" id="KW-1185">Reference proteome</keyword>
<dbReference type="InterPro" id="IPR019327">
    <property type="entry name" value="WKF"/>
</dbReference>
<feature type="compositionally biased region" description="Basic residues" evidence="1">
    <location>
        <begin position="71"/>
        <end position="82"/>
    </location>
</feature>
<organism evidence="3 4">
    <name type="scientific">Malassezia cuniculi</name>
    <dbReference type="NCBI Taxonomy" id="948313"/>
    <lineage>
        <taxon>Eukaryota</taxon>
        <taxon>Fungi</taxon>
        <taxon>Dikarya</taxon>
        <taxon>Basidiomycota</taxon>
        <taxon>Ustilaginomycotina</taxon>
        <taxon>Malasseziomycetes</taxon>
        <taxon>Malasseziales</taxon>
        <taxon>Malasseziaceae</taxon>
        <taxon>Malassezia</taxon>
    </lineage>
</organism>
<sequence length="261" mass="28400">MGKRIRRKSKKPSAEEAAAEEAVTVTATETTASTVPADNSAEPTPSAPQAAPAEPAKDEANNGSDDEDGPRKRRRTRRRRKNRDVGEVKIGPDPATFEGLSEGAQKALVYAQAYTQTRQEWKFSKPRQNWLIRHILWSPAIHSAAVLAAESDVPEAGAWVPDEYVPVVSVYLASVQGSALQRLLDGLAEAEKGGEQDQTKDEVNDNAASTEDIAKDADKDDETSEKTNEAASEQTSTPAQLRAERASFALRWINSRLYADA</sequence>
<feature type="compositionally biased region" description="Basic and acidic residues" evidence="1">
    <location>
        <begin position="212"/>
        <end position="228"/>
    </location>
</feature>
<reference evidence="3" key="1">
    <citation type="submission" date="2023-03" db="EMBL/GenBank/DDBJ databases">
        <title>Mating type loci evolution in Malassezia.</title>
        <authorList>
            <person name="Coelho M.A."/>
        </authorList>
    </citation>
    <scope>NUCLEOTIDE SEQUENCE</scope>
    <source>
        <strain evidence="3">CBS 11721</strain>
    </source>
</reference>
<feature type="region of interest" description="Disordered" evidence="1">
    <location>
        <begin position="1"/>
        <end position="98"/>
    </location>
</feature>